<evidence type="ECO:0000256" key="6">
    <source>
        <dbReference type="ARBA" id="ARBA00023010"/>
    </source>
</evidence>
<organism evidence="9 10">
    <name type="scientific">Bremerella cremea</name>
    <dbReference type="NCBI Taxonomy" id="1031537"/>
    <lineage>
        <taxon>Bacteria</taxon>
        <taxon>Pseudomonadati</taxon>
        <taxon>Planctomycetota</taxon>
        <taxon>Planctomycetia</taxon>
        <taxon>Pirellulales</taxon>
        <taxon>Pirellulaceae</taxon>
        <taxon>Bremerella</taxon>
    </lineage>
</organism>
<evidence type="ECO:0000256" key="4">
    <source>
        <dbReference type="ARBA" id="ARBA00022927"/>
    </source>
</evidence>
<feature type="compositionally biased region" description="Polar residues" evidence="8">
    <location>
        <begin position="49"/>
        <end position="64"/>
    </location>
</feature>
<keyword evidence="4" id="KW-0653">Protein transport</keyword>
<dbReference type="Pfam" id="PF02416">
    <property type="entry name" value="TatA_B_E"/>
    <property type="match status" value="1"/>
</dbReference>
<reference evidence="9 10" key="1">
    <citation type="submission" date="2018-07" db="EMBL/GenBank/DDBJ databases">
        <title>Comparative genomes isolates from brazilian mangrove.</title>
        <authorList>
            <person name="De Araujo J.E."/>
            <person name="Taketani R.G."/>
            <person name="Silva M.C.P."/>
            <person name="Lourenco M.V."/>
            <person name="Oliveira V.M."/>
            <person name="Andreote F.D."/>
        </authorList>
    </citation>
    <scope>NUCLEOTIDE SEQUENCE [LARGE SCALE GENOMIC DNA]</scope>
    <source>
        <strain evidence="9 10">HEX PRIS-MGV</strain>
    </source>
</reference>
<evidence type="ECO:0000313" key="10">
    <source>
        <dbReference type="Proteomes" id="UP000253562"/>
    </source>
</evidence>
<dbReference type="InterPro" id="IPR003369">
    <property type="entry name" value="TatA/B/E"/>
</dbReference>
<evidence type="ECO:0000256" key="5">
    <source>
        <dbReference type="ARBA" id="ARBA00022989"/>
    </source>
</evidence>
<keyword evidence="2" id="KW-0813">Transport</keyword>
<evidence type="ECO:0000256" key="8">
    <source>
        <dbReference type="SAM" id="MobiDB-lite"/>
    </source>
</evidence>
<evidence type="ECO:0000313" key="9">
    <source>
        <dbReference type="EMBL" id="RCS44781.1"/>
    </source>
</evidence>
<keyword evidence="6" id="KW-0811">Translocation</keyword>
<dbReference type="Proteomes" id="UP000253562">
    <property type="component" value="Unassembled WGS sequence"/>
</dbReference>
<sequence length="96" mass="10379">MQELAVIGVVAILLFGKNLPGVAKTFGKTYGDFKRGLSDIQSEFNNATRDVEGSINNGYSSKSTPAKLDDYDDFEEASAPKFEPPPQSSSEKSELS</sequence>
<evidence type="ECO:0000256" key="7">
    <source>
        <dbReference type="ARBA" id="ARBA00023136"/>
    </source>
</evidence>
<accession>A0A368KNQ4</accession>
<dbReference type="EMBL" id="QPEX01000034">
    <property type="protein sequence ID" value="RCS44781.1"/>
    <property type="molecule type" value="Genomic_DNA"/>
</dbReference>
<dbReference type="OrthoDB" id="282899at2"/>
<comment type="subcellular location">
    <subcellularLocation>
        <location evidence="1">Membrane</location>
        <topology evidence="1">Single-pass membrane protein</topology>
    </subcellularLocation>
</comment>
<name>A0A368KNQ4_9BACT</name>
<keyword evidence="7" id="KW-0472">Membrane</keyword>
<evidence type="ECO:0000256" key="2">
    <source>
        <dbReference type="ARBA" id="ARBA00022448"/>
    </source>
</evidence>
<protein>
    <submittedName>
        <fullName evidence="9">Twin-arginine translocation protein, TatA/E family subunit</fullName>
    </submittedName>
</protein>
<gene>
    <name evidence="9" type="ORF">DTL42_16985</name>
</gene>
<comment type="caution">
    <text evidence="9">The sequence shown here is derived from an EMBL/GenBank/DDBJ whole genome shotgun (WGS) entry which is preliminary data.</text>
</comment>
<dbReference type="AlphaFoldDB" id="A0A368KNQ4"/>
<evidence type="ECO:0000256" key="1">
    <source>
        <dbReference type="ARBA" id="ARBA00004167"/>
    </source>
</evidence>
<evidence type="ECO:0000256" key="3">
    <source>
        <dbReference type="ARBA" id="ARBA00022692"/>
    </source>
</evidence>
<dbReference type="GO" id="GO:0015031">
    <property type="term" value="P:protein transport"/>
    <property type="evidence" value="ECO:0007669"/>
    <property type="project" value="UniProtKB-KW"/>
</dbReference>
<keyword evidence="5" id="KW-1133">Transmembrane helix</keyword>
<feature type="region of interest" description="Disordered" evidence="8">
    <location>
        <begin position="49"/>
        <end position="96"/>
    </location>
</feature>
<dbReference type="Gene3D" id="1.20.5.3310">
    <property type="match status" value="1"/>
</dbReference>
<proteinExistence type="predicted"/>
<keyword evidence="3" id="KW-0812">Transmembrane</keyword>
<dbReference type="GO" id="GO:0016020">
    <property type="term" value="C:membrane"/>
    <property type="evidence" value="ECO:0007669"/>
    <property type="project" value="UniProtKB-ARBA"/>
</dbReference>